<feature type="compositionally biased region" description="Basic and acidic residues" evidence="1">
    <location>
        <begin position="30"/>
        <end position="39"/>
    </location>
</feature>
<proteinExistence type="predicted"/>
<feature type="compositionally biased region" description="Polar residues" evidence="1">
    <location>
        <begin position="16"/>
        <end position="25"/>
    </location>
</feature>
<keyword evidence="3" id="KW-1185">Reference proteome</keyword>
<protein>
    <submittedName>
        <fullName evidence="2">Uncharacterized protein</fullName>
    </submittedName>
</protein>
<accession>A0AAE0ZQV3</accession>
<dbReference type="Proteomes" id="UP001283361">
    <property type="component" value="Unassembled WGS sequence"/>
</dbReference>
<organism evidence="2 3">
    <name type="scientific">Elysia crispata</name>
    <name type="common">lettuce slug</name>
    <dbReference type="NCBI Taxonomy" id="231223"/>
    <lineage>
        <taxon>Eukaryota</taxon>
        <taxon>Metazoa</taxon>
        <taxon>Spiralia</taxon>
        <taxon>Lophotrochozoa</taxon>
        <taxon>Mollusca</taxon>
        <taxon>Gastropoda</taxon>
        <taxon>Heterobranchia</taxon>
        <taxon>Euthyneura</taxon>
        <taxon>Panpulmonata</taxon>
        <taxon>Sacoglossa</taxon>
        <taxon>Placobranchoidea</taxon>
        <taxon>Plakobranchidae</taxon>
        <taxon>Elysia</taxon>
    </lineage>
</organism>
<gene>
    <name evidence="2" type="ORF">RRG08_001407</name>
</gene>
<reference evidence="2" key="1">
    <citation type="journal article" date="2023" name="G3 (Bethesda)">
        <title>A reference genome for the long-term kleptoplast-retaining sea slug Elysia crispata morphotype clarki.</title>
        <authorList>
            <person name="Eastman K.E."/>
            <person name="Pendleton A.L."/>
            <person name="Shaikh M.A."/>
            <person name="Suttiyut T."/>
            <person name="Ogas R."/>
            <person name="Tomko P."/>
            <person name="Gavelis G."/>
            <person name="Widhalm J.R."/>
            <person name="Wisecaver J.H."/>
        </authorList>
    </citation>
    <scope>NUCLEOTIDE SEQUENCE</scope>
    <source>
        <strain evidence="2">ECLA1</strain>
    </source>
</reference>
<sequence>MFDTIASPFQVLPASTEDTNSSMHYKNSRRGLEKAKQFRDYPSTTKPLPPLICGFYVSACFGREQSPYRWLISYRTPGTETKDPAGHPDQNQTFRSRRSYTPR</sequence>
<feature type="region of interest" description="Disordered" evidence="1">
    <location>
        <begin position="76"/>
        <end position="103"/>
    </location>
</feature>
<dbReference type="EMBL" id="JAWDGP010003518">
    <property type="protein sequence ID" value="KAK3773677.1"/>
    <property type="molecule type" value="Genomic_DNA"/>
</dbReference>
<name>A0AAE0ZQV3_9GAST</name>
<evidence type="ECO:0000313" key="3">
    <source>
        <dbReference type="Proteomes" id="UP001283361"/>
    </source>
</evidence>
<feature type="region of interest" description="Disordered" evidence="1">
    <location>
        <begin position="13"/>
        <end position="41"/>
    </location>
</feature>
<evidence type="ECO:0000256" key="1">
    <source>
        <dbReference type="SAM" id="MobiDB-lite"/>
    </source>
</evidence>
<comment type="caution">
    <text evidence="2">The sequence shown here is derived from an EMBL/GenBank/DDBJ whole genome shotgun (WGS) entry which is preliminary data.</text>
</comment>
<dbReference type="AlphaFoldDB" id="A0AAE0ZQV3"/>
<evidence type="ECO:0000313" key="2">
    <source>
        <dbReference type="EMBL" id="KAK3773677.1"/>
    </source>
</evidence>